<dbReference type="InterPro" id="IPR036457">
    <property type="entry name" value="PPM-type-like_dom_sf"/>
</dbReference>
<accession>R4YU56</accession>
<dbReference type="Pfam" id="PF00069">
    <property type="entry name" value="Pkinase"/>
    <property type="match status" value="1"/>
</dbReference>
<evidence type="ECO:0000256" key="5">
    <source>
        <dbReference type="ARBA" id="ARBA00022840"/>
    </source>
</evidence>
<dbReference type="GO" id="GO:0005524">
    <property type="term" value="F:ATP binding"/>
    <property type="evidence" value="ECO:0007669"/>
    <property type="project" value="UniProtKB-KW"/>
</dbReference>
<evidence type="ECO:0000313" key="9">
    <source>
        <dbReference type="EMBL" id="CCK76384.1"/>
    </source>
</evidence>
<dbReference type="GO" id="GO:0004674">
    <property type="term" value="F:protein serine/threonine kinase activity"/>
    <property type="evidence" value="ECO:0007669"/>
    <property type="project" value="UniProtKB-KW"/>
</dbReference>
<sequence>MTAVLNVSIGQYSDKGRKADNQDCHGSFIPQDSLLTLKGIVVAMSDGISSSDTSHIASETAVKTFIDDYYCTSEAWTVKSSVERVLKSINSWLYSQTMSGAGRYDKDKGYVSTFSALVLKNHSAHLFHVGDTRIYRLNDQGLEQLTNDHRLWASGSNGEAKSYLSRALGIEGQCSFDHQTINLNQEDVFIVCTDGIYDFLPSDEIINTVKEQADDLDKAAQTLVKKAYDLGSDDNLSIQIIRVDQLPDKNQANISQHMEALELPPVLEARMQFDGYTILRNLHANSRSRVYLAEDNNTKKQVVIKTPASDIESDAEHLERFLLEEWVARRINSAHVLKAGLAERPRHYIYTVFEYIEGQTLAQWAQDNPNPSLEVVRGFIEQIAKGLNAFHKMDMLHQDLRPENIMLDKTGTLKIIDFGSVRIAGLEETRNDSPATYLLGTALYSAPEYFLGEQGDVQSELFSLGVVSYYLLSGSYPYDAKIARTKTISEQRKLHYKTLLSDDRGIPSWVDSAVRKAVSPLPDRRQLDLFEYLHDLRKPNKEFLNKTRPPLIERNPVAVWQGISFGLAVAVVYLLLEVKNL</sequence>
<dbReference type="SMART" id="SM00331">
    <property type="entry name" value="PP2C_SIG"/>
    <property type="match status" value="1"/>
</dbReference>
<dbReference type="PROSITE" id="PS50011">
    <property type="entry name" value="PROTEIN_KINASE_DOM"/>
    <property type="match status" value="1"/>
</dbReference>
<evidence type="ECO:0000256" key="4">
    <source>
        <dbReference type="ARBA" id="ARBA00022777"/>
    </source>
</evidence>
<keyword evidence="2" id="KW-0808">Transferase</keyword>
<keyword evidence="6" id="KW-0812">Transmembrane</keyword>
<dbReference type="PROSITE" id="PS51746">
    <property type="entry name" value="PPM_2"/>
    <property type="match status" value="1"/>
</dbReference>
<evidence type="ECO:0000256" key="6">
    <source>
        <dbReference type="SAM" id="Phobius"/>
    </source>
</evidence>
<dbReference type="PROSITE" id="PS00109">
    <property type="entry name" value="PROTEIN_KINASE_TYR"/>
    <property type="match status" value="1"/>
</dbReference>
<keyword evidence="10" id="KW-1185">Reference proteome</keyword>
<keyword evidence="6" id="KW-0472">Membrane</keyword>
<dbReference type="PATRIC" id="fig|698738.3.peg.2287"/>
<feature type="domain" description="PPM-type phosphatase" evidence="8">
    <location>
        <begin position="8"/>
        <end position="243"/>
    </location>
</feature>
<dbReference type="CDD" id="cd00143">
    <property type="entry name" value="PP2Cc"/>
    <property type="match status" value="1"/>
</dbReference>
<keyword evidence="5" id="KW-0067">ATP-binding</keyword>
<reference evidence="9 10" key="1">
    <citation type="journal article" date="2013" name="Nat. Commun.">
        <title>Genome sequence and functional genomic analysis of the oil-degrading bacterium Oleispira antarctica.</title>
        <authorList>
            <person name="Kube M."/>
            <person name="Chernikova T.N."/>
            <person name="Al-Ramahi Y."/>
            <person name="Beloqui A."/>
            <person name="Lopez-Cortez N."/>
            <person name="Guazzaroni M.E."/>
            <person name="Heipieper H.J."/>
            <person name="Klages S."/>
            <person name="Kotsyurbenko O.R."/>
            <person name="Langer I."/>
            <person name="Nechitaylo T.Y."/>
            <person name="Lunsdorf H."/>
            <person name="Fernandez M."/>
            <person name="Juarez S."/>
            <person name="Ciordia S."/>
            <person name="Singer A."/>
            <person name="Kagan O."/>
            <person name="Egorova O."/>
            <person name="Petit P.A."/>
            <person name="Stogios P."/>
            <person name="Kim Y."/>
            <person name="Tchigvintsev A."/>
            <person name="Flick R."/>
            <person name="Denaro R."/>
            <person name="Genovese M."/>
            <person name="Albar J.P."/>
            <person name="Reva O.N."/>
            <person name="Martinez-Gomariz M."/>
            <person name="Tran H."/>
            <person name="Ferrer M."/>
            <person name="Savchenko A."/>
            <person name="Yakunin A.F."/>
            <person name="Yakimov M.M."/>
            <person name="Golyshina O.V."/>
            <person name="Reinhardt R."/>
            <person name="Golyshin P.N."/>
        </authorList>
    </citation>
    <scope>NUCLEOTIDE SEQUENCE [LARGE SCALE GENOMIC DNA]</scope>
</reference>
<dbReference type="STRING" id="698738.OLEAN_C22080"/>
<dbReference type="Gene3D" id="1.10.510.10">
    <property type="entry name" value="Transferase(Phosphotransferase) domain 1"/>
    <property type="match status" value="1"/>
</dbReference>
<evidence type="ECO:0000259" key="7">
    <source>
        <dbReference type="PROSITE" id="PS50011"/>
    </source>
</evidence>
<dbReference type="Pfam" id="PF13672">
    <property type="entry name" value="PP2C_2"/>
    <property type="match status" value="1"/>
</dbReference>
<protein>
    <submittedName>
        <fullName evidence="9">Serine/threonine protein kinase</fullName>
    </submittedName>
</protein>
<dbReference type="HOGENOM" id="CLU_034273_0_0_6"/>
<keyword evidence="3" id="KW-0547">Nucleotide-binding</keyword>
<dbReference type="InterPro" id="IPR001932">
    <property type="entry name" value="PPM-type_phosphatase-like_dom"/>
</dbReference>
<dbReference type="PANTHER" id="PTHR24351">
    <property type="entry name" value="RIBOSOMAL PROTEIN S6 KINASE"/>
    <property type="match status" value="1"/>
</dbReference>
<evidence type="ECO:0000256" key="3">
    <source>
        <dbReference type="ARBA" id="ARBA00022741"/>
    </source>
</evidence>
<dbReference type="SMART" id="SM00332">
    <property type="entry name" value="PP2Cc"/>
    <property type="match status" value="1"/>
</dbReference>
<evidence type="ECO:0000256" key="2">
    <source>
        <dbReference type="ARBA" id="ARBA00022679"/>
    </source>
</evidence>
<proteinExistence type="predicted"/>
<feature type="domain" description="Protein kinase" evidence="7">
    <location>
        <begin position="276"/>
        <end position="581"/>
    </location>
</feature>
<keyword evidence="1 9" id="KW-0723">Serine/threonine-protein kinase</keyword>
<evidence type="ECO:0000259" key="8">
    <source>
        <dbReference type="PROSITE" id="PS51746"/>
    </source>
</evidence>
<dbReference type="Proteomes" id="UP000032749">
    <property type="component" value="Chromosome"/>
</dbReference>
<dbReference type="InterPro" id="IPR008266">
    <property type="entry name" value="Tyr_kinase_AS"/>
</dbReference>
<dbReference type="Gene3D" id="3.60.40.10">
    <property type="entry name" value="PPM-type phosphatase domain"/>
    <property type="match status" value="1"/>
</dbReference>
<gene>
    <name evidence="9" type="ORF">OLEAN_C22080</name>
</gene>
<dbReference type="CDD" id="cd14014">
    <property type="entry name" value="STKc_PknB_like"/>
    <property type="match status" value="1"/>
</dbReference>
<dbReference type="OrthoDB" id="9801841at2"/>
<evidence type="ECO:0000313" key="10">
    <source>
        <dbReference type="Proteomes" id="UP000032749"/>
    </source>
</evidence>
<dbReference type="SUPFAM" id="SSF81606">
    <property type="entry name" value="PP2C-like"/>
    <property type="match status" value="1"/>
</dbReference>
<feature type="transmembrane region" description="Helical" evidence="6">
    <location>
        <begin position="557"/>
        <end position="576"/>
    </location>
</feature>
<dbReference type="SUPFAM" id="SSF56112">
    <property type="entry name" value="Protein kinase-like (PK-like)"/>
    <property type="match status" value="1"/>
</dbReference>
<dbReference type="InterPro" id="IPR000719">
    <property type="entry name" value="Prot_kinase_dom"/>
</dbReference>
<dbReference type="InterPro" id="IPR011009">
    <property type="entry name" value="Kinase-like_dom_sf"/>
</dbReference>
<keyword evidence="4 9" id="KW-0418">Kinase</keyword>
<dbReference type="Gene3D" id="3.30.200.20">
    <property type="entry name" value="Phosphorylase Kinase, domain 1"/>
    <property type="match status" value="1"/>
</dbReference>
<keyword evidence="6" id="KW-1133">Transmembrane helix</keyword>
<organism evidence="9 10">
    <name type="scientific">Oleispira antarctica RB-8</name>
    <dbReference type="NCBI Taxonomy" id="698738"/>
    <lineage>
        <taxon>Bacteria</taxon>
        <taxon>Pseudomonadati</taxon>
        <taxon>Pseudomonadota</taxon>
        <taxon>Gammaproteobacteria</taxon>
        <taxon>Oceanospirillales</taxon>
        <taxon>Oceanospirillaceae</taxon>
        <taxon>Oleispira</taxon>
    </lineage>
</organism>
<evidence type="ECO:0000256" key="1">
    <source>
        <dbReference type="ARBA" id="ARBA00022527"/>
    </source>
</evidence>
<name>R4YU56_OLEAN</name>
<dbReference type="EMBL" id="FO203512">
    <property type="protein sequence ID" value="CCK76384.1"/>
    <property type="molecule type" value="Genomic_DNA"/>
</dbReference>
<dbReference type="AlphaFoldDB" id="R4YU56"/>
<dbReference type="KEGG" id="oai:OLEAN_C22080"/>